<dbReference type="OrthoDB" id="9773039at2"/>
<name>A0A329TYJ0_9FIRM</name>
<dbReference type="Pfam" id="PF02625">
    <property type="entry name" value="XdhC_CoxI"/>
    <property type="match status" value="1"/>
</dbReference>
<evidence type="ECO:0000259" key="1">
    <source>
        <dbReference type="Pfam" id="PF02625"/>
    </source>
</evidence>
<dbReference type="RefSeq" id="WP_158400699.1">
    <property type="nucleotide sequence ID" value="NZ_PRLB01000003.1"/>
</dbReference>
<feature type="domain" description="XdhC- CoxI" evidence="1">
    <location>
        <begin position="252"/>
        <end position="310"/>
    </location>
</feature>
<gene>
    <name evidence="3" type="ORF">C4N26_05295</name>
</gene>
<dbReference type="InterPro" id="IPR052698">
    <property type="entry name" value="MoCofactor_Util/Proc"/>
</dbReference>
<comment type="caution">
    <text evidence="3">The sequence shown here is derived from an EMBL/GenBank/DDBJ whole genome shotgun (WGS) entry which is preliminary data.</text>
</comment>
<evidence type="ECO:0000313" key="3">
    <source>
        <dbReference type="EMBL" id="RAW54801.1"/>
    </source>
</evidence>
<dbReference type="Gene3D" id="3.40.50.720">
    <property type="entry name" value="NAD(P)-binding Rossmann-like Domain"/>
    <property type="match status" value="1"/>
</dbReference>
<feature type="domain" description="XdhC Rossmann" evidence="2">
    <location>
        <begin position="83"/>
        <end position="225"/>
    </location>
</feature>
<protein>
    <submittedName>
        <fullName evidence="3">Xanthine dehydrogenase</fullName>
    </submittedName>
</protein>
<dbReference type="Proteomes" id="UP000251144">
    <property type="component" value="Unassembled WGS sequence"/>
</dbReference>
<dbReference type="PANTHER" id="PTHR30388:SF6">
    <property type="entry name" value="XANTHINE DEHYDROGENASE SUBUNIT A-RELATED"/>
    <property type="match status" value="1"/>
</dbReference>
<sequence length="350" mass="37121">MSIREFLDALRSTQGQHTLASVLEGPESGARLLLCEGVPVWPARPEGLLARNLPALAGCGASGILTLENKRIFVEKFGGAPRLVICGGGHVAESVVRLAVMLGLPVTGLEERPDYADALRRAGAEKVLCGPYAENLTQVEGSAETYFVVATRAHSFDVECLTEIYKKRFAYVGMLGSRSRSALVRRQLIEAGTAPEKTEELHAPIGLAIKAQTAQEIALSILAEIVEVKNGRQQTEGFPPELLNALDACTGQGKAPVLVTIVSRHGSTPREVGAKMLVLPDGRSVGSVGGGIMEYRVQQLASKMQAGEAAPCQLAEYSASAKEDDAALAACGGSMNVFLQLLKEEENNEA</sequence>
<dbReference type="InterPro" id="IPR027051">
    <property type="entry name" value="XdhC_Rossmann_dom"/>
</dbReference>
<evidence type="ECO:0000313" key="4">
    <source>
        <dbReference type="Proteomes" id="UP000251144"/>
    </source>
</evidence>
<dbReference type="AlphaFoldDB" id="A0A329TYJ0"/>
<proteinExistence type="predicted"/>
<organism evidence="3 4">
    <name type="scientific">Faecalibacterium prausnitzii</name>
    <dbReference type="NCBI Taxonomy" id="853"/>
    <lineage>
        <taxon>Bacteria</taxon>
        <taxon>Bacillati</taxon>
        <taxon>Bacillota</taxon>
        <taxon>Clostridia</taxon>
        <taxon>Eubacteriales</taxon>
        <taxon>Oscillospiraceae</taxon>
        <taxon>Faecalibacterium</taxon>
    </lineage>
</organism>
<accession>A0A329TYJ0</accession>
<dbReference type="Pfam" id="PF13478">
    <property type="entry name" value="XdhC_C"/>
    <property type="match status" value="1"/>
</dbReference>
<evidence type="ECO:0000259" key="2">
    <source>
        <dbReference type="Pfam" id="PF13478"/>
    </source>
</evidence>
<dbReference type="InterPro" id="IPR003777">
    <property type="entry name" value="XdhC_CoxI"/>
</dbReference>
<dbReference type="PANTHER" id="PTHR30388">
    <property type="entry name" value="ALDEHYDE OXIDOREDUCTASE MOLYBDENUM COFACTOR ASSEMBLY PROTEIN"/>
    <property type="match status" value="1"/>
</dbReference>
<reference evidence="3 4" key="1">
    <citation type="submission" date="2018-02" db="EMBL/GenBank/DDBJ databases">
        <title>Complete genome sequencing of Faecalibacterium prausnitzii strains isolated from the human gut.</title>
        <authorList>
            <person name="Fitzgerald B.C."/>
            <person name="Shkoporov A.N."/>
            <person name="Ross P.R."/>
            <person name="Hill C."/>
        </authorList>
    </citation>
    <scope>NUCLEOTIDE SEQUENCE [LARGE SCALE GENOMIC DNA]</scope>
    <source>
        <strain evidence="3 4">APC942/32-1</strain>
    </source>
</reference>
<dbReference type="EMBL" id="PRLB01000003">
    <property type="protein sequence ID" value="RAW54801.1"/>
    <property type="molecule type" value="Genomic_DNA"/>
</dbReference>